<evidence type="ECO:0000313" key="2">
    <source>
        <dbReference type="Proteomes" id="UP000024635"/>
    </source>
</evidence>
<dbReference type="AlphaFoldDB" id="A0A016UJV6"/>
<comment type="caution">
    <text evidence="1">The sequence shown here is derived from an EMBL/GenBank/DDBJ whole genome shotgun (WGS) entry which is preliminary data.</text>
</comment>
<evidence type="ECO:0000313" key="1">
    <source>
        <dbReference type="EMBL" id="EYC15654.1"/>
    </source>
</evidence>
<dbReference type="EMBL" id="JARK01001372">
    <property type="protein sequence ID" value="EYC15654.1"/>
    <property type="molecule type" value="Genomic_DNA"/>
</dbReference>
<name>A0A016UJV6_9BILA</name>
<reference evidence="2" key="1">
    <citation type="journal article" date="2015" name="Nat. Genet.">
        <title>The genome and transcriptome of the zoonotic hookworm Ancylostoma ceylanicum identify infection-specific gene families.</title>
        <authorList>
            <person name="Schwarz E.M."/>
            <person name="Hu Y."/>
            <person name="Antoshechkin I."/>
            <person name="Miller M.M."/>
            <person name="Sternberg P.W."/>
            <person name="Aroian R.V."/>
        </authorList>
    </citation>
    <scope>NUCLEOTIDE SEQUENCE</scope>
    <source>
        <strain evidence="2">HY135</strain>
    </source>
</reference>
<dbReference type="OrthoDB" id="5820520at2759"/>
<sequence length="190" mass="22491">MDAQTDSLEQLYGLTKADSTETIPCYFEEDIKLHELEKLQTARIHLRKIFYEDQSTRHEILDERTRDRREAVNACVLAATAMRLAPILHHVVNQHQQVLAMLNCFYANSQLNHQERQILVDFLNRKLDWPHPICTLLYSDTIEEDKDNGVMLRVRRYIELNTSSWSIRLLKTAECLRKVPRFTWAKFYAK</sequence>
<keyword evidence="2" id="KW-1185">Reference proteome</keyword>
<dbReference type="Proteomes" id="UP000024635">
    <property type="component" value="Unassembled WGS sequence"/>
</dbReference>
<gene>
    <name evidence="1" type="primary">Acey_s0036.g3275</name>
    <name evidence="1" type="ORF">Y032_0036g3275</name>
</gene>
<organism evidence="1 2">
    <name type="scientific">Ancylostoma ceylanicum</name>
    <dbReference type="NCBI Taxonomy" id="53326"/>
    <lineage>
        <taxon>Eukaryota</taxon>
        <taxon>Metazoa</taxon>
        <taxon>Ecdysozoa</taxon>
        <taxon>Nematoda</taxon>
        <taxon>Chromadorea</taxon>
        <taxon>Rhabditida</taxon>
        <taxon>Rhabditina</taxon>
        <taxon>Rhabditomorpha</taxon>
        <taxon>Strongyloidea</taxon>
        <taxon>Ancylostomatidae</taxon>
        <taxon>Ancylostomatinae</taxon>
        <taxon>Ancylostoma</taxon>
    </lineage>
</organism>
<accession>A0A016UJV6</accession>
<proteinExistence type="predicted"/>
<protein>
    <submittedName>
        <fullName evidence="1">Uncharacterized protein</fullName>
    </submittedName>
</protein>